<dbReference type="SUPFAM" id="SSF46785">
    <property type="entry name" value="Winged helix' DNA-binding domain"/>
    <property type="match status" value="1"/>
</dbReference>
<evidence type="ECO:0000313" key="5">
    <source>
        <dbReference type="EMBL" id="MQA21123.1"/>
    </source>
</evidence>
<keyword evidence="1" id="KW-0805">Transcription regulation</keyword>
<dbReference type="Pfam" id="PF07702">
    <property type="entry name" value="UTRA"/>
    <property type="match status" value="1"/>
</dbReference>
<dbReference type="InterPro" id="IPR012702">
    <property type="entry name" value="CP_lyase_PhnF"/>
</dbReference>
<dbReference type="PROSITE" id="PS50949">
    <property type="entry name" value="HTH_GNTR"/>
    <property type="match status" value="1"/>
</dbReference>
<dbReference type="NCBIfam" id="TIGR02325">
    <property type="entry name" value="C_P_lyase_phnF"/>
    <property type="match status" value="1"/>
</dbReference>
<dbReference type="SUPFAM" id="SSF64288">
    <property type="entry name" value="Chorismate lyase-like"/>
    <property type="match status" value="1"/>
</dbReference>
<dbReference type="EMBL" id="WHUF01000004">
    <property type="protein sequence ID" value="MQA21123.1"/>
    <property type="molecule type" value="Genomic_DNA"/>
</dbReference>
<dbReference type="InterPro" id="IPR028978">
    <property type="entry name" value="Chorismate_lyase_/UTRA_dom_sf"/>
</dbReference>
<evidence type="ECO:0000256" key="3">
    <source>
        <dbReference type="ARBA" id="ARBA00023163"/>
    </source>
</evidence>
<dbReference type="SMART" id="SM00866">
    <property type="entry name" value="UTRA"/>
    <property type="match status" value="1"/>
</dbReference>
<proteinExistence type="predicted"/>
<dbReference type="Gene3D" id="1.10.10.10">
    <property type="entry name" value="Winged helix-like DNA-binding domain superfamily/Winged helix DNA-binding domain"/>
    <property type="match status" value="1"/>
</dbReference>
<dbReference type="InterPro" id="IPR036390">
    <property type="entry name" value="WH_DNA-bd_sf"/>
</dbReference>
<dbReference type="PRINTS" id="PR00035">
    <property type="entry name" value="HTHGNTR"/>
</dbReference>
<evidence type="ECO:0000259" key="4">
    <source>
        <dbReference type="PROSITE" id="PS50949"/>
    </source>
</evidence>
<evidence type="ECO:0000313" key="6">
    <source>
        <dbReference type="Proteomes" id="UP000444318"/>
    </source>
</evidence>
<dbReference type="AlphaFoldDB" id="A0A843SFZ9"/>
<dbReference type="SMART" id="SM00345">
    <property type="entry name" value="HTH_GNTR"/>
    <property type="match status" value="1"/>
</dbReference>
<accession>A0A843SFZ9</accession>
<keyword evidence="6" id="KW-1185">Reference proteome</keyword>
<gene>
    <name evidence="5" type="primary">phnF</name>
    <name evidence="5" type="ORF">GEV01_16505</name>
</gene>
<evidence type="ECO:0000256" key="2">
    <source>
        <dbReference type="ARBA" id="ARBA00023125"/>
    </source>
</evidence>
<organism evidence="5 6">
    <name type="scientific">Rugamonas rivuli</name>
    <dbReference type="NCBI Taxonomy" id="2743358"/>
    <lineage>
        <taxon>Bacteria</taxon>
        <taxon>Pseudomonadati</taxon>
        <taxon>Pseudomonadota</taxon>
        <taxon>Betaproteobacteria</taxon>
        <taxon>Burkholderiales</taxon>
        <taxon>Oxalobacteraceae</taxon>
        <taxon>Telluria group</taxon>
        <taxon>Rugamonas</taxon>
    </lineage>
</organism>
<sequence>MSENMIVRQAGTTVWKQIQESLGNEILGGRLQGRLPNETELAERYAVNRHTVRQAVKALVEQGMVEVVHGRGTFVREDFIDYQIGRRTRLAHSVVKARRVGKSEILDWESLRPSAEIAGLLDLTSRAKTLAVNSLDVVDGKVIGVCTQYFPLPRFEGFGEAYSKAGKTHLALAQFGVEQFQRKLSRITARLPTNEVAQQLGQPTSLPILYVETVYVDQDGKPFEYGISNFSSAAVQLVIEPD</sequence>
<dbReference type="InterPro" id="IPR036388">
    <property type="entry name" value="WH-like_DNA-bd_sf"/>
</dbReference>
<dbReference type="InterPro" id="IPR050679">
    <property type="entry name" value="Bact_HTH_transcr_reg"/>
</dbReference>
<feature type="domain" description="HTH gntR-type" evidence="4">
    <location>
        <begin position="12"/>
        <end position="78"/>
    </location>
</feature>
<keyword evidence="2" id="KW-0238">DNA-binding</keyword>
<dbReference type="GO" id="GO:0045892">
    <property type="term" value="P:negative regulation of DNA-templated transcription"/>
    <property type="evidence" value="ECO:0007669"/>
    <property type="project" value="TreeGrafter"/>
</dbReference>
<dbReference type="PANTHER" id="PTHR44846:SF1">
    <property type="entry name" value="MANNOSYL-D-GLYCERATE TRANSPORT_METABOLISM SYSTEM REPRESSOR MNGR-RELATED"/>
    <property type="match status" value="1"/>
</dbReference>
<reference evidence="5 6" key="1">
    <citation type="submission" date="2019-10" db="EMBL/GenBank/DDBJ databases">
        <title>Two novel species isolated from a subtropical stream in China.</title>
        <authorList>
            <person name="Lu H."/>
        </authorList>
    </citation>
    <scope>NUCLEOTIDE SEQUENCE [LARGE SCALE GENOMIC DNA]</scope>
    <source>
        <strain evidence="5 6">FT103W</strain>
    </source>
</reference>
<dbReference type="InterPro" id="IPR000524">
    <property type="entry name" value="Tscrpt_reg_HTH_GntR"/>
</dbReference>
<dbReference type="CDD" id="cd07377">
    <property type="entry name" value="WHTH_GntR"/>
    <property type="match status" value="1"/>
</dbReference>
<comment type="caution">
    <text evidence="5">The sequence shown here is derived from an EMBL/GenBank/DDBJ whole genome shotgun (WGS) entry which is preliminary data.</text>
</comment>
<dbReference type="GO" id="GO:0003700">
    <property type="term" value="F:DNA-binding transcription factor activity"/>
    <property type="evidence" value="ECO:0007669"/>
    <property type="project" value="InterPro"/>
</dbReference>
<dbReference type="PANTHER" id="PTHR44846">
    <property type="entry name" value="MANNOSYL-D-GLYCERATE TRANSPORT/METABOLISM SYSTEM REPRESSOR MNGR-RELATED"/>
    <property type="match status" value="1"/>
</dbReference>
<dbReference type="GO" id="GO:0003677">
    <property type="term" value="F:DNA binding"/>
    <property type="evidence" value="ECO:0007669"/>
    <property type="project" value="UniProtKB-KW"/>
</dbReference>
<dbReference type="Pfam" id="PF00392">
    <property type="entry name" value="GntR"/>
    <property type="match status" value="1"/>
</dbReference>
<dbReference type="RefSeq" id="WP_083296276.1">
    <property type="nucleotide sequence ID" value="NZ_WHUF01000004.1"/>
</dbReference>
<dbReference type="InterPro" id="IPR011663">
    <property type="entry name" value="UTRA"/>
</dbReference>
<protein>
    <submittedName>
        <fullName evidence="5">Phosphonate metabolism transcriptional regulator PhnF</fullName>
    </submittedName>
</protein>
<dbReference type="Gene3D" id="3.40.1410.10">
    <property type="entry name" value="Chorismate lyase-like"/>
    <property type="match status" value="1"/>
</dbReference>
<evidence type="ECO:0000256" key="1">
    <source>
        <dbReference type="ARBA" id="ARBA00023015"/>
    </source>
</evidence>
<dbReference type="Proteomes" id="UP000444318">
    <property type="component" value="Unassembled WGS sequence"/>
</dbReference>
<name>A0A843SFZ9_9BURK</name>
<keyword evidence="3" id="KW-0804">Transcription</keyword>